<dbReference type="EMBL" id="LAZR01013169">
    <property type="protein sequence ID" value="KKM23230.1"/>
    <property type="molecule type" value="Genomic_DNA"/>
</dbReference>
<protein>
    <submittedName>
        <fullName evidence="1">Uncharacterized protein</fullName>
    </submittedName>
</protein>
<sequence>MKIDPYCIIHGKRMSEHNCLYCCLCWTSLTPEECNVRSDGKKEDVCKPCATKEKDEMERRKNKSYCKRCGGIDGNHK</sequence>
<dbReference type="AlphaFoldDB" id="A0A0F9L6E5"/>
<accession>A0A0F9L6E5</accession>
<reference evidence="1" key="1">
    <citation type="journal article" date="2015" name="Nature">
        <title>Complex archaea that bridge the gap between prokaryotes and eukaryotes.</title>
        <authorList>
            <person name="Spang A."/>
            <person name="Saw J.H."/>
            <person name="Jorgensen S.L."/>
            <person name="Zaremba-Niedzwiedzka K."/>
            <person name="Martijn J."/>
            <person name="Lind A.E."/>
            <person name="van Eijk R."/>
            <person name="Schleper C."/>
            <person name="Guy L."/>
            <person name="Ettema T.J."/>
        </authorList>
    </citation>
    <scope>NUCLEOTIDE SEQUENCE</scope>
</reference>
<organism evidence="1">
    <name type="scientific">marine sediment metagenome</name>
    <dbReference type="NCBI Taxonomy" id="412755"/>
    <lineage>
        <taxon>unclassified sequences</taxon>
        <taxon>metagenomes</taxon>
        <taxon>ecological metagenomes</taxon>
    </lineage>
</organism>
<gene>
    <name evidence="1" type="ORF">LCGC14_1617260</name>
</gene>
<comment type="caution">
    <text evidence="1">The sequence shown here is derived from an EMBL/GenBank/DDBJ whole genome shotgun (WGS) entry which is preliminary data.</text>
</comment>
<evidence type="ECO:0000313" key="1">
    <source>
        <dbReference type="EMBL" id="KKM23230.1"/>
    </source>
</evidence>
<feature type="non-terminal residue" evidence="1">
    <location>
        <position position="77"/>
    </location>
</feature>
<name>A0A0F9L6E5_9ZZZZ</name>
<proteinExistence type="predicted"/>